<dbReference type="Proteomes" id="UP000499080">
    <property type="component" value="Unassembled WGS sequence"/>
</dbReference>
<proteinExistence type="predicted"/>
<organism evidence="1 2">
    <name type="scientific">Araneus ventricosus</name>
    <name type="common">Orbweaver spider</name>
    <name type="synonym">Epeira ventricosa</name>
    <dbReference type="NCBI Taxonomy" id="182803"/>
    <lineage>
        <taxon>Eukaryota</taxon>
        <taxon>Metazoa</taxon>
        <taxon>Ecdysozoa</taxon>
        <taxon>Arthropoda</taxon>
        <taxon>Chelicerata</taxon>
        <taxon>Arachnida</taxon>
        <taxon>Araneae</taxon>
        <taxon>Araneomorphae</taxon>
        <taxon>Entelegynae</taxon>
        <taxon>Araneoidea</taxon>
        <taxon>Araneidae</taxon>
        <taxon>Araneus</taxon>
    </lineage>
</organism>
<reference evidence="1 2" key="1">
    <citation type="journal article" date="2019" name="Sci. Rep.">
        <title>Orb-weaving spider Araneus ventricosus genome elucidates the spidroin gene catalogue.</title>
        <authorList>
            <person name="Kono N."/>
            <person name="Nakamura H."/>
            <person name="Ohtoshi R."/>
            <person name="Moran D.A.P."/>
            <person name="Shinohara A."/>
            <person name="Yoshida Y."/>
            <person name="Fujiwara M."/>
            <person name="Mori M."/>
            <person name="Tomita M."/>
            <person name="Arakawa K."/>
        </authorList>
    </citation>
    <scope>NUCLEOTIDE SEQUENCE [LARGE SCALE GENOMIC DNA]</scope>
</reference>
<sequence>MVNLTASISIQNTKSPFRTEPICLTYSFNLLKEAIRFCLVKQGNFSKGEEDWQREKEVQRSVLQSGFSVLTTSKQPIRLVPPLCFWPRECQTAHTPPPGTKVGQTLTYIESSAGVDITNFSH</sequence>
<dbReference type="EMBL" id="BGPR01000747">
    <property type="protein sequence ID" value="GBM33967.1"/>
    <property type="molecule type" value="Genomic_DNA"/>
</dbReference>
<comment type="caution">
    <text evidence="1">The sequence shown here is derived from an EMBL/GenBank/DDBJ whole genome shotgun (WGS) entry which is preliminary data.</text>
</comment>
<evidence type="ECO:0000313" key="2">
    <source>
        <dbReference type="Proteomes" id="UP000499080"/>
    </source>
</evidence>
<accession>A0A4Y2EZJ8</accession>
<protein>
    <submittedName>
        <fullName evidence="1">Uncharacterized protein</fullName>
    </submittedName>
</protein>
<keyword evidence="2" id="KW-1185">Reference proteome</keyword>
<dbReference type="AlphaFoldDB" id="A0A4Y2EZJ8"/>
<name>A0A4Y2EZJ8_ARAVE</name>
<gene>
    <name evidence="1" type="ORF">AVEN_53833_1</name>
</gene>
<evidence type="ECO:0000313" key="1">
    <source>
        <dbReference type="EMBL" id="GBM33967.1"/>
    </source>
</evidence>